<dbReference type="GO" id="GO:0006352">
    <property type="term" value="P:DNA-templated transcription initiation"/>
    <property type="evidence" value="ECO:0007669"/>
    <property type="project" value="InterPro"/>
</dbReference>
<keyword evidence="2" id="KW-0805">Transcription regulation</keyword>
<dbReference type="Gene3D" id="1.10.1740.10">
    <property type="match status" value="1"/>
</dbReference>
<comment type="similarity">
    <text evidence="1">Belongs to the sigma-70 factor family. ECF subfamily.</text>
</comment>
<dbReference type="Proteomes" id="UP000620266">
    <property type="component" value="Unassembled WGS sequence"/>
</dbReference>
<feature type="domain" description="RNA polymerase sigma-70 region 2" evidence="5">
    <location>
        <begin position="15"/>
        <end position="81"/>
    </location>
</feature>
<gene>
    <name evidence="7" type="primary">foxI</name>
    <name evidence="7" type="ORF">GCM10007205_17070</name>
</gene>
<sequence length="175" mass="19541">MSAPENSLQHELSALYSDHHGWLLGWLRRKLGNAFDAADLAQDTFVRVLGRPHEVQGLREPRAWLTSIAHGLVVDHVRRQDVERAYLEVIAQLPEPQAFSPEARLALMETLLALDALLDGLNPKARGAFLMSRLEDMSYPEIAARLGVSLSSVEKYMAAAIRHCLAFRRAHLQAA</sequence>
<dbReference type="NCBIfam" id="TIGR02937">
    <property type="entry name" value="sigma70-ECF"/>
    <property type="match status" value="1"/>
</dbReference>
<dbReference type="RefSeq" id="WP_188395797.1">
    <property type="nucleotide sequence ID" value="NZ_BMCG01000003.1"/>
</dbReference>
<evidence type="ECO:0000256" key="4">
    <source>
        <dbReference type="ARBA" id="ARBA00023163"/>
    </source>
</evidence>
<evidence type="ECO:0000259" key="5">
    <source>
        <dbReference type="Pfam" id="PF04542"/>
    </source>
</evidence>
<accession>A0A8J2UL48</accession>
<dbReference type="InterPro" id="IPR036388">
    <property type="entry name" value="WH-like_DNA-bd_sf"/>
</dbReference>
<evidence type="ECO:0000256" key="3">
    <source>
        <dbReference type="ARBA" id="ARBA00023082"/>
    </source>
</evidence>
<dbReference type="Pfam" id="PF08281">
    <property type="entry name" value="Sigma70_r4_2"/>
    <property type="match status" value="1"/>
</dbReference>
<dbReference type="GO" id="GO:0016987">
    <property type="term" value="F:sigma factor activity"/>
    <property type="evidence" value="ECO:0007669"/>
    <property type="project" value="UniProtKB-KW"/>
</dbReference>
<dbReference type="AlphaFoldDB" id="A0A8J2UL48"/>
<organism evidence="7 8">
    <name type="scientific">Oxalicibacterium flavum</name>
    <dbReference type="NCBI Taxonomy" id="179467"/>
    <lineage>
        <taxon>Bacteria</taxon>
        <taxon>Pseudomonadati</taxon>
        <taxon>Pseudomonadota</taxon>
        <taxon>Betaproteobacteria</taxon>
        <taxon>Burkholderiales</taxon>
        <taxon>Oxalobacteraceae</taxon>
        <taxon>Oxalicibacterium</taxon>
    </lineage>
</organism>
<evidence type="ECO:0000313" key="8">
    <source>
        <dbReference type="Proteomes" id="UP000620266"/>
    </source>
</evidence>
<dbReference type="SUPFAM" id="SSF88659">
    <property type="entry name" value="Sigma3 and sigma4 domains of RNA polymerase sigma factors"/>
    <property type="match status" value="1"/>
</dbReference>
<dbReference type="SUPFAM" id="SSF88946">
    <property type="entry name" value="Sigma2 domain of RNA polymerase sigma factors"/>
    <property type="match status" value="1"/>
</dbReference>
<dbReference type="EMBL" id="BMCG01000003">
    <property type="protein sequence ID" value="GGC08562.1"/>
    <property type="molecule type" value="Genomic_DNA"/>
</dbReference>
<dbReference type="GO" id="GO:0003677">
    <property type="term" value="F:DNA binding"/>
    <property type="evidence" value="ECO:0007669"/>
    <property type="project" value="InterPro"/>
</dbReference>
<dbReference type="PANTHER" id="PTHR43133">
    <property type="entry name" value="RNA POLYMERASE ECF-TYPE SIGMA FACTO"/>
    <property type="match status" value="1"/>
</dbReference>
<comment type="caution">
    <text evidence="7">The sequence shown here is derived from an EMBL/GenBank/DDBJ whole genome shotgun (WGS) entry which is preliminary data.</text>
</comment>
<keyword evidence="4" id="KW-0804">Transcription</keyword>
<name>A0A8J2UL48_9BURK</name>
<dbReference type="Pfam" id="PF04542">
    <property type="entry name" value="Sigma70_r2"/>
    <property type="match status" value="1"/>
</dbReference>
<feature type="domain" description="RNA polymerase sigma factor 70 region 4 type 2" evidence="6">
    <location>
        <begin position="112"/>
        <end position="164"/>
    </location>
</feature>
<dbReference type="InterPro" id="IPR039425">
    <property type="entry name" value="RNA_pol_sigma-70-like"/>
</dbReference>
<reference evidence="7" key="2">
    <citation type="submission" date="2020-09" db="EMBL/GenBank/DDBJ databases">
        <authorList>
            <person name="Sun Q."/>
            <person name="Sedlacek I."/>
        </authorList>
    </citation>
    <scope>NUCLEOTIDE SEQUENCE</scope>
    <source>
        <strain evidence="7">CCM 7086</strain>
    </source>
</reference>
<keyword evidence="3" id="KW-0731">Sigma factor</keyword>
<proteinExistence type="inferred from homology"/>
<dbReference type="InterPro" id="IPR013249">
    <property type="entry name" value="RNA_pol_sigma70_r4_t2"/>
</dbReference>
<dbReference type="NCBIfam" id="NF009180">
    <property type="entry name" value="PRK12528.1"/>
    <property type="match status" value="1"/>
</dbReference>
<dbReference type="InterPro" id="IPR013324">
    <property type="entry name" value="RNA_pol_sigma_r3/r4-like"/>
</dbReference>
<dbReference type="InterPro" id="IPR007627">
    <property type="entry name" value="RNA_pol_sigma70_r2"/>
</dbReference>
<dbReference type="PANTHER" id="PTHR43133:SF63">
    <property type="entry name" value="RNA POLYMERASE SIGMA FACTOR FECI-RELATED"/>
    <property type="match status" value="1"/>
</dbReference>
<dbReference type="FunFam" id="1.10.1740.10:FF:000009">
    <property type="entry name" value="RNA polymerase sigma factor"/>
    <property type="match status" value="1"/>
</dbReference>
<evidence type="ECO:0000259" key="6">
    <source>
        <dbReference type="Pfam" id="PF08281"/>
    </source>
</evidence>
<reference evidence="7" key="1">
    <citation type="journal article" date="2014" name="Int. J. Syst. Evol. Microbiol.">
        <title>Complete genome sequence of Corynebacterium casei LMG S-19264T (=DSM 44701T), isolated from a smear-ripened cheese.</title>
        <authorList>
            <consortium name="US DOE Joint Genome Institute (JGI-PGF)"/>
            <person name="Walter F."/>
            <person name="Albersmeier A."/>
            <person name="Kalinowski J."/>
            <person name="Ruckert C."/>
        </authorList>
    </citation>
    <scope>NUCLEOTIDE SEQUENCE</scope>
    <source>
        <strain evidence="7">CCM 7086</strain>
    </source>
</reference>
<evidence type="ECO:0000313" key="7">
    <source>
        <dbReference type="EMBL" id="GGC08562.1"/>
    </source>
</evidence>
<keyword evidence="8" id="KW-1185">Reference proteome</keyword>
<evidence type="ECO:0000256" key="1">
    <source>
        <dbReference type="ARBA" id="ARBA00010641"/>
    </source>
</evidence>
<dbReference type="InterPro" id="IPR014284">
    <property type="entry name" value="RNA_pol_sigma-70_dom"/>
</dbReference>
<evidence type="ECO:0000256" key="2">
    <source>
        <dbReference type="ARBA" id="ARBA00023015"/>
    </source>
</evidence>
<protein>
    <submittedName>
        <fullName evidence="7">ECF sigma factor FoxI</fullName>
    </submittedName>
</protein>
<dbReference type="NCBIfam" id="NF007232">
    <property type="entry name" value="PRK09651.1"/>
    <property type="match status" value="1"/>
</dbReference>
<dbReference type="Gene3D" id="1.10.10.10">
    <property type="entry name" value="Winged helix-like DNA-binding domain superfamily/Winged helix DNA-binding domain"/>
    <property type="match status" value="1"/>
</dbReference>
<dbReference type="InterPro" id="IPR013325">
    <property type="entry name" value="RNA_pol_sigma_r2"/>
</dbReference>